<dbReference type="PANTHER" id="PTHR11994">
    <property type="entry name" value="60S RIBOSOMAL PROTEIN L11-RELATED"/>
    <property type="match status" value="1"/>
</dbReference>
<name>A0A9Q0AZ00_9PEZI</name>
<dbReference type="Pfam" id="PF00281">
    <property type="entry name" value="Ribosomal_L5"/>
    <property type="match status" value="1"/>
</dbReference>
<keyword evidence="8" id="KW-1185">Reference proteome</keyword>
<dbReference type="EMBL" id="SDAQ01000160">
    <property type="protein sequence ID" value="KAI3533104.1"/>
    <property type="molecule type" value="Genomic_DNA"/>
</dbReference>
<evidence type="ECO:0000259" key="6">
    <source>
        <dbReference type="Pfam" id="PF00673"/>
    </source>
</evidence>
<evidence type="ECO:0000259" key="5">
    <source>
        <dbReference type="Pfam" id="PF00281"/>
    </source>
</evidence>
<proteinExistence type="inferred from homology"/>
<feature type="domain" description="Large ribosomal subunit protein uL5 C-terminal" evidence="6">
    <location>
        <begin position="255"/>
        <end position="353"/>
    </location>
</feature>
<gene>
    <name evidence="7" type="ORF">CABS02_13662</name>
</gene>
<evidence type="ECO:0000256" key="2">
    <source>
        <dbReference type="ARBA" id="ARBA00022980"/>
    </source>
</evidence>
<dbReference type="GO" id="GO:0006412">
    <property type="term" value="P:translation"/>
    <property type="evidence" value="ECO:0007669"/>
    <property type="project" value="InterPro"/>
</dbReference>
<dbReference type="InterPro" id="IPR002132">
    <property type="entry name" value="Ribosomal_uL5"/>
</dbReference>
<comment type="similarity">
    <text evidence="1">Belongs to the universal ribosomal protein uL5 family.</text>
</comment>
<dbReference type="AlphaFoldDB" id="A0A9Q0AZ00"/>
<dbReference type="Gene3D" id="3.30.1440.10">
    <property type="match status" value="1"/>
</dbReference>
<dbReference type="GO" id="GO:1990904">
    <property type="term" value="C:ribonucleoprotein complex"/>
    <property type="evidence" value="ECO:0007669"/>
    <property type="project" value="UniProtKB-KW"/>
</dbReference>
<keyword evidence="3" id="KW-0687">Ribonucleoprotein</keyword>
<evidence type="ECO:0000256" key="4">
    <source>
        <dbReference type="SAM" id="MobiDB-lite"/>
    </source>
</evidence>
<evidence type="ECO:0000313" key="7">
    <source>
        <dbReference type="EMBL" id="KAI3533104.1"/>
    </source>
</evidence>
<evidence type="ECO:0000256" key="3">
    <source>
        <dbReference type="ARBA" id="ARBA00023274"/>
    </source>
</evidence>
<dbReference type="SUPFAM" id="SSF55282">
    <property type="entry name" value="RL5-like"/>
    <property type="match status" value="1"/>
</dbReference>
<evidence type="ECO:0000256" key="1">
    <source>
        <dbReference type="ARBA" id="ARBA00008553"/>
    </source>
</evidence>
<feature type="domain" description="Large ribosomal subunit protein uL5 N-terminal" evidence="5">
    <location>
        <begin position="198"/>
        <end position="250"/>
    </location>
</feature>
<sequence>MSGCVRVERLAMATLRESSRLTRFVCRQRSPWQLTPLVARRCESTAAAEAQFPDLETSSLAAPGPDDAAIQAFNTAKRLADRPQQLPGNRYQYHPPKYDRGPLHPIQSPPSTDPTARDFVPGPFNLPRLRQTYDTTIAADLLTMTYLHKPPGTPDPPVRERLRAWDDSSPYNKNRPLRGPRGGSKLDVLEKNIDCRSVPEILAVSLHTFIPSAAKAPGTLQVARSVIQSISGNVPEVTKTKNNVIQWKIREGDKTGVKTTMHGPQAYEFVDKLINLVLPKIKDWPGVNATTGDGNGGIGIGLRPDDLVWFPELQINYDMYPAKLLPGCHIFIHTSATSNRQARLLMQALGLPFYGKFKD</sequence>
<evidence type="ECO:0000313" key="8">
    <source>
        <dbReference type="Proteomes" id="UP001056436"/>
    </source>
</evidence>
<dbReference type="GO" id="GO:0005840">
    <property type="term" value="C:ribosome"/>
    <property type="evidence" value="ECO:0007669"/>
    <property type="project" value="UniProtKB-KW"/>
</dbReference>
<accession>A0A9Q0AZ00</accession>
<comment type="caution">
    <text evidence="7">The sequence shown here is derived from an EMBL/GenBank/DDBJ whole genome shotgun (WGS) entry which is preliminary data.</text>
</comment>
<dbReference type="Pfam" id="PF00673">
    <property type="entry name" value="Ribosomal_L5_C"/>
    <property type="match status" value="1"/>
</dbReference>
<dbReference type="OrthoDB" id="539541at2759"/>
<protein>
    <submittedName>
        <fullName evidence="7">Ribosomal L5P family protein</fullName>
    </submittedName>
</protein>
<dbReference type="InterPro" id="IPR031309">
    <property type="entry name" value="Ribosomal_uL5_C"/>
</dbReference>
<dbReference type="InterPro" id="IPR031310">
    <property type="entry name" value="Ribosomal_uL5_N"/>
</dbReference>
<keyword evidence="2" id="KW-0689">Ribosomal protein</keyword>
<dbReference type="InterPro" id="IPR022803">
    <property type="entry name" value="Ribosomal_uL5_dom_sf"/>
</dbReference>
<feature type="region of interest" description="Disordered" evidence="4">
    <location>
        <begin position="78"/>
        <end position="117"/>
    </location>
</feature>
<dbReference type="Proteomes" id="UP001056436">
    <property type="component" value="Unassembled WGS sequence"/>
</dbReference>
<organism evidence="7 8">
    <name type="scientific">Colletotrichum abscissum</name>
    <dbReference type="NCBI Taxonomy" id="1671311"/>
    <lineage>
        <taxon>Eukaryota</taxon>
        <taxon>Fungi</taxon>
        <taxon>Dikarya</taxon>
        <taxon>Ascomycota</taxon>
        <taxon>Pezizomycotina</taxon>
        <taxon>Sordariomycetes</taxon>
        <taxon>Hypocreomycetidae</taxon>
        <taxon>Glomerellales</taxon>
        <taxon>Glomerellaceae</taxon>
        <taxon>Colletotrichum</taxon>
        <taxon>Colletotrichum acutatum species complex</taxon>
    </lineage>
</organism>
<dbReference type="GO" id="GO:0003735">
    <property type="term" value="F:structural constituent of ribosome"/>
    <property type="evidence" value="ECO:0007669"/>
    <property type="project" value="InterPro"/>
</dbReference>
<reference evidence="7" key="1">
    <citation type="submission" date="2019-01" db="EMBL/GenBank/DDBJ databases">
        <title>Colletotrichum abscissum LGMF1257.</title>
        <authorList>
            <person name="Baroncelli R."/>
        </authorList>
    </citation>
    <scope>NUCLEOTIDE SEQUENCE</scope>
    <source>
        <strain evidence="7">Ca142</strain>
    </source>
</reference>